<dbReference type="InterPro" id="IPR007066">
    <property type="entry name" value="RNA_pol_Rpb1_3"/>
</dbReference>
<dbReference type="Gene3D" id="4.10.860.120">
    <property type="entry name" value="RNA polymerase II, clamp domain"/>
    <property type="match status" value="1"/>
</dbReference>
<dbReference type="Pfam" id="PF04983">
    <property type="entry name" value="RNA_pol_Rpb1_3"/>
    <property type="match status" value="1"/>
</dbReference>
<evidence type="ECO:0000256" key="3">
    <source>
        <dbReference type="ARBA" id="ARBA00022679"/>
    </source>
</evidence>
<feature type="binding site" evidence="10">
    <location>
        <position position="901"/>
    </location>
    <ligand>
        <name>Zn(2+)</name>
        <dbReference type="ChEBI" id="CHEBI:29105"/>
        <label>2</label>
    </ligand>
</feature>
<feature type="domain" description="RNA polymerase N-terminal" evidence="13">
    <location>
        <begin position="236"/>
        <end position="515"/>
    </location>
</feature>
<keyword evidence="7 10" id="KW-0460">Magnesium</keyword>
<dbReference type="CDD" id="cd01609">
    <property type="entry name" value="RNAP_beta'_N"/>
    <property type="match status" value="1"/>
</dbReference>
<evidence type="ECO:0000256" key="2">
    <source>
        <dbReference type="ARBA" id="ARBA00022478"/>
    </source>
</evidence>
<dbReference type="FunFam" id="4.10.860.120:FF:000001">
    <property type="entry name" value="DNA-directed RNA polymerase subunit beta"/>
    <property type="match status" value="1"/>
</dbReference>
<reference evidence="15" key="1">
    <citation type="submission" date="2017-02" db="EMBL/GenBank/DDBJ databases">
        <title>zhang.</title>
        <authorList>
            <person name="Zhang H."/>
        </authorList>
    </citation>
    <scope>NUCLEOTIDE SEQUENCE [LARGE SCALE GENOMIC DNA]</scope>
    <source>
        <strain evidence="15">RZS01</strain>
    </source>
</reference>
<dbReference type="SUPFAM" id="SSF64484">
    <property type="entry name" value="beta and beta-prime subunits of DNA dependent RNA-polymerase"/>
    <property type="match status" value="1"/>
</dbReference>
<dbReference type="GO" id="GO:0006351">
    <property type="term" value="P:DNA-templated transcription"/>
    <property type="evidence" value="ECO:0007669"/>
    <property type="project" value="UniProtKB-UniRule"/>
</dbReference>
<keyword evidence="3 10" id="KW-0808">Transferase</keyword>
<evidence type="ECO:0000256" key="9">
    <source>
        <dbReference type="ARBA" id="ARBA00048552"/>
    </source>
</evidence>
<keyword evidence="8 10" id="KW-0804">Transcription</keyword>
<dbReference type="Gene3D" id="1.10.150.390">
    <property type="match status" value="1"/>
</dbReference>
<organism evidence="14 15">
    <name type="scientific">Komagataeibacter nataicola</name>
    <dbReference type="NCBI Taxonomy" id="265960"/>
    <lineage>
        <taxon>Bacteria</taxon>
        <taxon>Pseudomonadati</taxon>
        <taxon>Pseudomonadota</taxon>
        <taxon>Alphaproteobacteria</taxon>
        <taxon>Acetobacterales</taxon>
        <taxon>Acetobacteraceae</taxon>
        <taxon>Komagataeibacter</taxon>
    </lineage>
</organism>
<proteinExistence type="inferred from homology"/>
<dbReference type="PANTHER" id="PTHR19376:SF54">
    <property type="entry name" value="DNA-DIRECTED RNA POLYMERASE SUBUNIT BETA"/>
    <property type="match status" value="1"/>
</dbReference>
<evidence type="ECO:0000256" key="4">
    <source>
        <dbReference type="ARBA" id="ARBA00022695"/>
    </source>
</evidence>
<dbReference type="EC" id="2.7.7.6" evidence="10"/>
<dbReference type="KEGG" id="kna:B0W47_05090"/>
<dbReference type="Gene3D" id="1.10.132.30">
    <property type="match status" value="1"/>
</dbReference>
<dbReference type="GO" id="GO:0000287">
    <property type="term" value="F:magnesium ion binding"/>
    <property type="evidence" value="ECO:0007669"/>
    <property type="project" value="UniProtKB-UniRule"/>
</dbReference>
<accession>A0A9N7H0N7</accession>
<keyword evidence="12" id="KW-0175">Coiled coil</keyword>
<evidence type="ECO:0000256" key="8">
    <source>
        <dbReference type="ARBA" id="ARBA00023163"/>
    </source>
</evidence>
<feature type="binding site" evidence="10">
    <location>
        <position position="463"/>
    </location>
    <ligand>
        <name>Mg(2+)</name>
        <dbReference type="ChEBI" id="CHEBI:18420"/>
    </ligand>
</feature>
<feature type="coiled-coil region" evidence="12">
    <location>
        <begin position="192"/>
        <end position="219"/>
    </location>
</feature>
<dbReference type="InterPro" id="IPR045867">
    <property type="entry name" value="DNA-dir_RpoC_beta_prime"/>
</dbReference>
<evidence type="ECO:0000313" key="15">
    <source>
        <dbReference type="Proteomes" id="UP000189683"/>
    </source>
</evidence>
<dbReference type="CDD" id="cd02655">
    <property type="entry name" value="RNAP_beta'_C"/>
    <property type="match status" value="1"/>
</dbReference>
<dbReference type="InterPro" id="IPR012754">
    <property type="entry name" value="DNA-dir_RpoC_beta_prime_bact"/>
</dbReference>
<evidence type="ECO:0000256" key="7">
    <source>
        <dbReference type="ARBA" id="ARBA00022842"/>
    </source>
</evidence>
<dbReference type="SMART" id="SM00663">
    <property type="entry name" value="RPOLA_N"/>
    <property type="match status" value="1"/>
</dbReference>
<dbReference type="HAMAP" id="MF_01322">
    <property type="entry name" value="RNApol_bact_RpoC"/>
    <property type="match status" value="1"/>
</dbReference>
<dbReference type="Pfam" id="PF04998">
    <property type="entry name" value="RNA_pol_Rpb1_5"/>
    <property type="match status" value="1"/>
</dbReference>
<dbReference type="Pfam" id="PF00623">
    <property type="entry name" value="RNA_pol_Rpb1_2"/>
    <property type="match status" value="2"/>
</dbReference>
<dbReference type="InterPro" id="IPR038120">
    <property type="entry name" value="Rpb1_funnel_sf"/>
</dbReference>
<dbReference type="InterPro" id="IPR000722">
    <property type="entry name" value="RNA_pol_asu"/>
</dbReference>
<feature type="binding site" evidence="10">
    <location>
        <position position="72"/>
    </location>
    <ligand>
        <name>Zn(2+)</name>
        <dbReference type="ChEBI" id="CHEBI:29105"/>
        <label>1</label>
    </ligand>
</feature>
<evidence type="ECO:0000256" key="10">
    <source>
        <dbReference type="HAMAP-Rule" id="MF_01322"/>
    </source>
</evidence>
<comment type="cofactor">
    <cofactor evidence="10">
        <name>Mg(2+)</name>
        <dbReference type="ChEBI" id="CHEBI:18420"/>
    </cofactor>
    <text evidence="10">Binds 1 Mg(2+) ion per subunit.</text>
</comment>
<dbReference type="Pfam" id="PF04997">
    <property type="entry name" value="RNA_pol_Rpb1_1"/>
    <property type="match status" value="1"/>
</dbReference>
<protein>
    <recommendedName>
        <fullName evidence="10">DNA-directed RNA polymerase subunit beta'</fullName>
        <shortName evidence="10">RNAP subunit beta'</shortName>
        <ecNumber evidence="10">2.7.7.6</ecNumber>
    </recommendedName>
    <alternativeName>
        <fullName evidence="10">RNA polymerase subunit beta'</fullName>
    </alternativeName>
    <alternativeName>
        <fullName evidence="10">Transcriptase subunit beta'</fullName>
    </alternativeName>
</protein>
<dbReference type="GO" id="GO:0000428">
    <property type="term" value="C:DNA-directed RNA polymerase complex"/>
    <property type="evidence" value="ECO:0007669"/>
    <property type="project" value="UniProtKB-KW"/>
</dbReference>
<evidence type="ECO:0000313" key="14">
    <source>
        <dbReference type="EMBL" id="AQU86957.1"/>
    </source>
</evidence>
<dbReference type="InterPro" id="IPR042102">
    <property type="entry name" value="RNA_pol_Rpb1_3_sf"/>
</dbReference>
<keyword evidence="5 10" id="KW-0479">Metal-binding</keyword>
<feature type="binding site" evidence="10">
    <location>
        <position position="904"/>
    </location>
    <ligand>
        <name>Zn(2+)</name>
        <dbReference type="ChEBI" id="CHEBI:29105"/>
        <label>2</label>
    </ligand>
</feature>
<comment type="subunit">
    <text evidence="10">The RNAP catalytic core consists of 2 alpha, 1 beta, 1 beta' and 1 omega subunit. When a sigma factor is associated with the core the holoenzyme is formed, which can initiate transcription.</text>
</comment>
<dbReference type="InterPro" id="IPR007083">
    <property type="entry name" value="RNA_pol_Rpb1_4"/>
</dbReference>
<comment type="cofactor">
    <cofactor evidence="10">
        <name>Zn(2+)</name>
        <dbReference type="ChEBI" id="CHEBI:29105"/>
    </cofactor>
    <text evidence="10">Binds 2 Zn(2+) ions per subunit.</text>
</comment>
<dbReference type="FunFam" id="1.10.40.90:FF:000001">
    <property type="entry name" value="DNA-directed RNA polymerase subunit beta"/>
    <property type="match status" value="1"/>
</dbReference>
<name>A0A9N7H0N7_9PROT</name>
<dbReference type="RefSeq" id="WP_078524561.1">
    <property type="nucleotide sequence ID" value="NZ_CP019875.1"/>
</dbReference>
<dbReference type="Gene3D" id="1.10.40.90">
    <property type="match status" value="1"/>
</dbReference>
<evidence type="ECO:0000256" key="12">
    <source>
        <dbReference type="SAM" id="Coils"/>
    </source>
</evidence>
<dbReference type="InterPro" id="IPR007081">
    <property type="entry name" value="RNA_pol_Rpb1_5"/>
</dbReference>
<evidence type="ECO:0000256" key="5">
    <source>
        <dbReference type="ARBA" id="ARBA00022723"/>
    </source>
</evidence>
<comment type="similarity">
    <text evidence="1 10 11">Belongs to the RNA polymerase beta' chain family.</text>
</comment>
<dbReference type="Gene3D" id="2.40.40.20">
    <property type="match status" value="1"/>
</dbReference>
<keyword evidence="6 10" id="KW-0862">Zinc</keyword>
<dbReference type="InterPro" id="IPR006592">
    <property type="entry name" value="RNA_pol_N"/>
</dbReference>
<dbReference type="Gene3D" id="2.40.50.100">
    <property type="match status" value="3"/>
</dbReference>
<evidence type="ECO:0000256" key="6">
    <source>
        <dbReference type="ARBA" id="ARBA00022833"/>
    </source>
</evidence>
<keyword evidence="4 10" id="KW-0548">Nucleotidyltransferase</keyword>
<dbReference type="InterPro" id="IPR007080">
    <property type="entry name" value="RNA_pol_Rpb1_1"/>
</dbReference>
<dbReference type="Gene3D" id="1.10.274.100">
    <property type="entry name" value="RNA polymerase Rpb1, domain 3"/>
    <property type="match status" value="2"/>
</dbReference>
<feature type="binding site" evidence="10">
    <location>
        <position position="820"/>
    </location>
    <ligand>
        <name>Zn(2+)</name>
        <dbReference type="ChEBI" id="CHEBI:29105"/>
        <label>2</label>
    </ligand>
</feature>
<dbReference type="EMBL" id="CP019875">
    <property type="protein sequence ID" value="AQU86957.1"/>
    <property type="molecule type" value="Genomic_DNA"/>
</dbReference>
<dbReference type="InterPro" id="IPR044893">
    <property type="entry name" value="RNA_pol_Rpb1_clamp_domain"/>
</dbReference>
<dbReference type="GO" id="GO:0003899">
    <property type="term" value="F:DNA-directed RNA polymerase activity"/>
    <property type="evidence" value="ECO:0007669"/>
    <property type="project" value="UniProtKB-UniRule"/>
</dbReference>
<dbReference type="GO" id="GO:0003677">
    <property type="term" value="F:DNA binding"/>
    <property type="evidence" value="ECO:0007669"/>
    <property type="project" value="UniProtKB-UniRule"/>
</dbReference>
<gene>
    <name evidence="10" type="primary">rpoC</name>
    <name evidence="14" type="ORF">B0W47_05090</name>
</gene>
<comment type="catalytic activity">
    <reaction evidence="9 10 11">
        <text>RNA(n) + a ribonucleoside 5'-triphosphate = RNA(n+1) + diphosphate</text>
        <dbReference type="Rhea" id="RHEA:21248"/>
        <dbReference type="Rhea" id="RHEA-COMP:14527"/>
        <dbReference type="Rhea" id="RHEA-COMP:17342"/>
        <dbReference type="ChEBI" id="CHEBI:33019"/>
        <dbReference type="ChEBI" id="CHEBI:61557"/>
        <dbReference type="ChEBI" id="CHEBI:140395"/>
        <dbReference type="EC" id="2.7.7.6"/>
    </reaction>
</comment>
<feature type="binding site" evidence="10">
    <location>
        <position position="85"/>
    </location>
    <ligand>
        <name>Zn(2+)</name>
        <dbReference type="ChEBI" id="CHEBI:29105"/>
        <label>1</label>
    </ligand>
</feature>
<dbReference type="Gene3D" id="1.10.1790.20">
    <property type="match status" value="1"/>
</dbReference>
<dbReference type="Pfam" id="PF05000">
    <property type="entry name" value="RNA_pol_Rpb1_4"/>
    <property type="match status" value="1"/>
</dbReference>
<dbReference type="GO" id="GO:0008270">
    <property type="term" value="F:zinc ion binding"/>
    <property type="evidence" value="ECO:0007669"/>
    <property type="project" value="UniProtKB-UniRule"/>
</dbReference>
<dbReference type="Proteomes" id="UP000189683">
    <property type="component" value="Chromosome"/>
</dbReference>
<evidence type="ECO:0000259" key="13">
    <source>
        <dbReference type="SMART" id="SM00663"/>
    </source>
</evidence>
<dbReference type="NCBIfam" id="TIGR02386">
    <property type="entry name" value="rpoC_TIGR"/>
    <property type="match status" value="1"/>
</dbReference>
<comment type="function">
    <text evidence="10 11">DNA-dependent RNA polymerase catalyzes the transcription of DNA into RNA using the four ribonucleoside triphosphates as substrates.</text>
</comment>
<sequence length="1397" mass="155214">MNELMKILGQGGQAMTFDQIKIQLASAEQIRSWSYGEIKKPETINYRTFKPERDGLFCARIFGPIKDYECLCGKYKRMKFRGIICEKCGVEVTLAKVRRERMGHIELASPVAHIWFLKSLPSRIGLMVDMTLKDLEKILYFESYVVLEPGTSPLKQYSLLTEDQYLDVMDEHGDEGIEVGIGAEAIKKILERIDCKVEKEELRLELKETTSEAKRKKLVKRLKLVEAFADSESRPEWMILDLVPVIPPELRPLVPLDGGRFATSDLNDLYRRVINRNNRLKRLIELRAPDIIVRNEKRMLQESVDALFDNGRRGRAITGANKRPLKSLSDMLKGKQGRFRQNLLGKRVDYSGRSVIVVGPELKLHQCGLPKKMALELFKPFIYSKLEKYGHATTIKAAKRMVEKERPEVWDILEEVIREHPVMLNRAPTLHRLGIQAFEPVLIEDKAIQLHPLVCTAFNADFDGDQMAVHVPLSLEAQLEARVLMMSTNNILSPANGKPIIVPSQDIVLGLYYLSLETPEFRATPDKNSYDDKGQVTVTGAPSFSSVGEVEYALSTGAVKLHDKIRARIESFDAEGKSVRETVVTTPGRMLVAQILPRNQALPFSLINRQLTKKIVSDVIDAVYRHCGQKECVIFCDRLMGLGFRHAARSGISFGKDDMIVPVEKKELVDRTAAEVKEFEQQYQDGLITAGERYNKVVDAWSRCTDEVQAAMMKEISKQEIGKPTNSVWMMSHSGARGSPAQMKQLAGMRGLMAKPSGEIIEQPIIANFKEGLSVLDYFTSSHGARKGLADTALKTANSGYLTRRLVDVAQDSIIVEEDCGTERGLTVRAVMDGGEVVASLSERMLGRTLAADVLDPATGKVLFPRNTLIEEAEAEQIEKAGVESLLIRSVLTCDSRVGVCGHCYGRDLARGTPVNIGEAVGVIAAQSIGEPGTQLTMRTFHIGGAAQRGAEQSMVEASRDGKVTIRNKNVVHNSQNVPIVMSRNCEILLTDDRGTERARYRVPYGARLLVEDGAEVARGQKMAEWDPYTLPIITEQPGKVEYLDLIDSITLVERMDEVTGLTSKVVVDYKQASKGIDLRPRLQLKDANGDVVKLANGNDARYFLSPDSLLSVENGAQVNAGDVLSRIPREGSKTRDITGGLPRVAELFEARRPKDHAIISETEGRVEFGKDYKSKRRVIVKNDETGEETDYLIPKGKHVSVQEGDFVQVGDPLVDGPRVPHDILKVLGVEALSDYLVNEIQDVYRLQGVKINDKHIEVIVRQMLQKVEILEPGDTTYLIGETVDRIEYEEENAKRLNLGEHPAVAMPVLQGITKASLQTQSFISAASFQETTRVLTEAATAGKKDTLNGLKENVIVGRLIPAGTGSVMNKLRAVAAGEDKQRLAKARAAVPPKAAE</sequence>
<feature type="binding site" evidence="10">
    <location>
        <position position="88"/>
    </location>
    <ligand>
        <name>Zn(2+)</name>
        <dbReference type="ChEBI" id="CHEBI:29105"/>
        <label>1</label>
    </ligand>
</feature>
<keyword evidence="2 10" id="KW-0240">DNA-directed RNA polymerase</keyword>
<dbReference type="PANTHER" id="PTHR19376">
    <property type="entry name" value="DNA-DIRECTED RNA POLYMERASE"/>
    <property type="match status" value="1"/>
</dbReference>
<feature type="binding site" evidence="10">
    <location>
        <position position="894"/>
    </location>
    <ligand>
        <name>Zn(2+)</name>
        <dbReference type="ChEBI" id="CHEBI:29105"/>
        <label>2</label>
    </ligand>
</feature>
<evidence type="ECO:0000256" key="1">
    <source>
        <dbReference type="ARBA" id="ARBA00006460"/>
    </source>
</evidence>
<feature type="binding site" evidence="10">
    <location>
        <position position="465"/>
    </location>
    <ligand>
        <name>Mg(2+)</name>
        <dbReference type="ChEBI" id="CHEBI:18420"/>
    </ligand>
</feature>
<evidence type="ECO:0000256" key="11">
    <source>
        <dbReference type="RuleBase" id="RU004279"/>
    </source>
</evidence>
<feature type="binding site" evidence="10">
    <location>
        <position position="70"/>
    </location>
    <ligand>
        <name>Zn(2+)</name>
        <dbReference type="ChEBI" id="CHEBI:29105"/>
        <label>1</label>
    </ligand>
</feature>
<feature type="binding site" evidence="10">
    <location>
        <position position="461"/>
    </location>
    <ligand>
        <name>Mg(2+)</name>
        <dbReference type="ChEBI" id="CHEBI:18420"/>
    </ligand>
</feature>